<keyword evidence="4" id="KW-0677">Repeat</keyword>
<feature type="compositionally biased region" description="Low complexity" evidence="11">
    <location>
        <begin position="449"/>
        <end position="461"/>
    </location>
</feature>
<dbReference type="CDD" id="cd06577">
    <property type="entry name" value="PASTA_pknB"/>
    <property type="match status" value="1"/>
</dbReference>
<dbReference type="PROSITE" id="PS00107">
    <property type="entry name" value="PROTEIN_KINASE_ATP"/>
    <property type="match status" value="1"/>
</dbReference>
<feature type="compositionally biased region" description="Pro residues" evidence="11">
    <location>
        <begin position="753"/>
        <end position="764"/>
    </location>
</feature>
<dbReference type="SMART" id="SM00220">
    <property type="entry name" value="S_TKc"/>
    <property type="match status" value="1"/>
</dbReference>
<dbReference type="InterPro" id="IPR000719">
    <property type="entry name" value="Prot_kinase_dom"/>
</dbReference>
<gene>
    <name evidence="14" type="ordered locus">Ksed_00180</name>
</gene>
<feature type="compositionally biased region" description="Low complexity" evidence="11">
    <location>
        <begin position="917"/>
        <end position="931"/>
    </location>
</feature>
<feature type="region of interest" description="Disordered" evidence="11">
    <location>
        <begin position="279"/>
        <end position="300"/>
    </location>
</feature>
<dbReference type="PROSITE" id="PS51178">
    <property type="entry name" value="PASTA"/>
    <property type="match status" value="1"/>
</dbReference>
<keyword evidence="15" id="KW-1185">Reference proteome</keyword>
<evidence type="ECO:0000256" key="2">
    <source>
        <dbReference type="ARBA" id="ARBA00022527"/>
    </source>
</evidence>
<dbReference type="Proteomes" id="UP000006666">
    <property type="component" value="Chromosome"/>
</dbReference>
<dbReference type="EC" id="2.7.11.1" evidence="1"/>
<keyword evidence="2" id="KW-0723">Serine/threonine-protein kinase</keyword>
<feature type="region of interest" description="Disordered" evidence="11">
    <location>
        <begin position="661"/>
        <end position="951"/>
    </location>
</feature>
<keyword evidence="6 14" id="KW-0418">Kinase</keyword>
<dbReference type="InterPro" id="IPR017441">
    <property type="entry name" value="Protein_kinase_ATP_BS"/>
</dbReference>
<feature type="compositionally biased region" description="Low complexity" evidence="11">
    <location>
        <begin position="771"/>
        <end position="909"/>
    </location>
</feature>
<dbReference type="Pfam" id="PF03793">
    <property type="entry name" value="PASTA"/>
    <property type="match status" value="1"/>
</dbReference>
<feature type="compositionally biased region" description="Basic and acidic residues" evidence="11">
    <location>
        <begin position="330"/>
        <end position="347"/>
    </location>
</feature>
<feature type="compositionally biased region" description="Low complexity" evidence="11">
    <location>
        <begin position="284"/>
        <end position="300"/>
    </location>
</feature>
<keyword evidence="3" id="KW-0808">Transferase</keyword>
<dbReference type="Gene3D" id="1.10.510.10">
    <property type="entry name" value="Transferase(Phosphotransferase) domain 1"/>
    <property type="match status" value="1"/>
</dbReference>
<evidence type="ECO:0000256" key="1">
    <source>
        <dbReference type="ARBA" id="ARBA00012513"/>
    </source>
</evidence>
<dbReference type="RefSeq" id="WP_012801535.1">
    <property type="nucleotide sequence ID" value="NC_013169.1"/>
</dbReference>
<sequence>MDARNLSDRYEVEEPLGHGGMADVVAATDTRLGRRVAIKVLREDLARDPAFVRRFESEALAAARLNHPGIVSVFDVGEEQPDARGGLPRPFIVMEKVTGSTLRTVLDTEGKLPPTRAVTIAADVLNALAYSHEQGVVHNDIKPGNIMISADGSVRIMDFGIAQALNDISITVSQPDHVLGTAKYMAPELATGERAEPPSDVYALGCVLFEMLAGRPPFQGDSAALVNQHLHVAPPRVSASAPSVPPALEELIDRALAKHPADRPGSARELEISLRGLLNDLKGPRPTTTVTGSTAPAGASAAWGAGAAAPAAEEKAFGGFRPLEVDDADSAPREEQAPAFRPLEDPPGHPYRGSEQQSQAPAVPDAAPDGQAPGADAPDGDAGQVRRIDHRQDTPADAAETTRAHEAPSASRSEGAAAPDDDPYAPWQPGNDIPGFAGDEPAPTAPPIGSTTDVSGSTTGSQPADSDAIRMADTSRMHEGGRGAGDDRDATGPQPLASDDAQDPHDARTSRVAAAGAGATAAAGAAATGASEGPDGPEGDDPDSPPTRAVNTGSGTTVSGTTRLGETGGNPTTSDATGPVTGRFSRRARREGVPWWAWPVAGLALVGVAAGVAAGIDNWSNERGSVSVPDVRGKSQQEAEEILKDADLEVRIEGRVDEAPLGTVLEQTPGPDTAVERGSAVTLVVASTENSPAPSGSSGDPSSSESSSSDQSPSDSSGGESSREESSGGNESSDAGPSTSQTPDPTTSGPGGVPVPPPSTPELPPTDGGQPTTEPGPDPTTTTEPDPTTTEPDPTTTEPDPTTSEPDPTTSEPDPTTSEPDPTTTEPDPTTSEPDPTTSEPDPTTSEPDPTTSEPDPTTSEPDPTTSEPDPTTTEPDPTTSEPDPTTTEPDPTTSEPDPSTSEPTTSEPDPTERSADPSPSTEPTPTGDPSSPGPTSPEPTSPEPTSPSRS</sequence>
<dbReference type="PANTHER" id="PTHR43289">
    <property type="entry name" value="MITOGEN-ACTIVATED PROTEIN KINASE KINASE KINASE 20-RELATED"/>
    <property type="match status" value="1"/>
</dbReference>
<evidence type="ECO:0000256" key="4">
    <source>
        <dbReference type="ARBA" id="ARBA00022737"/>
    </source>
</evidence>
<dbReference type="CDD" id="cd14014">
    <property type="entry name" value="STKc_PknB_like"/>
    <property type="match status" value="1"/>
</dbReference>
<dbReference type="Gene3D" id="3.30.10.20">
    <property type="match status" value="1"/>
</dbReference>
<dbReference type="Gene3D" id="3.30.200.20">
    <property type="entry name" value="Phosphorylase Kinase, domain 1"/>
    <property type="match status" value="1"/>
</dbReference>
<feature type="region of interest" description="Disordered" evidence="11">
    <location>
        <begin position="323"/>
        <end position="585"/>
    </location>
</feature>
<feature type="compositionally biased region" description="Basic and acidic residues" evidence="11">
    <location>
        <begin position="384"/>
        <end position="406"/>
    </location>
</feature>
<dbReference type="FunFam" id="1.10.510.10:FF:000021">
    <property type="entry name" value="Serine/threonine protein kinase"/>
    <property type="match status" value="1"/>
</dbReference>
<feature type="compositionally biased region" description="Basic and acidic residues" evidence="11">
    <location>
        <begin position="467"/>
        <end position="490"/>
    </location>
</feature>
<feature type="compositionally biased region" description="Low complexity" evidence="11">
    <location>
        <begin position="552"/>
        <end position="562"/>
    </location>
</feature>
<evidence type="ECO:0000256" key="5">
    <source>
        <dbReference type="ARBA" id="ARBA00022741"/>
    </source>
</evidence>
<dbReference type="HOGENOM" id="CLU_309680_0_0_11"/>
<evidence type="ECO:0000256" key="11">
    <source>
        <dbReference type="SAM" id="MobiDB-lite"/>
    </source>
</evidence>
<protein>
    <recommendedName>
        <fullName evidence="1">non-specific serine/threonine protein kinase</fullName>
        <ecNumber evidence="1">2.7.11.1</ecNumber>
    </recommendedName>
</protein>
<name>C7NIE5_KYTSD</name>
<evidence type="ECO:0000256" key="3">
    <source>
        <dbReference type="ARBA" id="ARBA00022679"/>
    </source>
</evidence>
<comment type="catalytic activity">
    <reaction evidence="9">
        <text>L-seryl-[protein] + ATP = O-phospho-L-seryl-[protein] + ADP + H(+)</text>
        <dbReference type="Rhea" id="RHEA:17989"/>
        <dbReference type="Rhea" id="RHEA-COMP:9863"/>
        <dbReference type="Rhea" id="RHEA-COMP:11604"/>
        <dbReference type="ChEBI" id="CHEBI:15378"/>
        <dbReference type="ChEBI" id="CHEBI:29999"/>
        <dbReference type="ChEBI" id="CHEBI:30616"/>
        <dbReference type="ChEBI" id="CHEBI:83421"/>
        <dbReference type="ChEBI" id="CHEBI:456216"/>
        <dbReference type="EC" id="2.7.11.1"/>
    </reaction>
</comment>
<dbReference type="PROSITE" id="PS50011">
    <property type="entry name" value="PROTEIN_KINASE_DOM"/>
    <property type="match status" value="1"/>
</dbReference>
<keyword evidence="5 10" id="KW-0547">Nucleotide-binding</keyword>
<evidence type="ECO:0000313" key="15">
    <source>
        <dbReference type="Proteomes" id="UP000006666"/>
    </source>
</evidence>
<dbReference type="eggNOG" id="COG0515">
    <property type="taxonomic scope" value="Bacteria"/>
</dbReference>
<keyword evidence="7 10" id="KW-0067">ATP-binding</keyword>
<feature type="compositionally biased region" description="Low complexity" evidence="11">
    <location>
        <begin position="356"/>
        <end position="383"/>
    </location>
</feature>
<dbReference type="GO" id="GO:0004674">
    <property type="term" value="F:protein serine/threonine kinase activity"/>
    <property type="evidence" value="ECO:0007669"/>
    <property type="project" value="UniProtKB-KW"/>
</dbReference>
<evidence type="ECO:0000256" key="9">
    <source>
        <dbReference type="ARBA" id="ARBA00048679"/>
    </source>
</evidence>
<dbReference type="SMART" id="SM00740">
    <property type="entry name" value="PASTA"/>
    <property type="match status" value="1"/>
</dbReference>
<dbReference type="PROSITE" id="PS00108">
    <property type="entry name" value="PROTEIN_KINASE_ST"/>
    <property type="match status" value="1"/>
</dbReference>
<dbReference type="SUPFAM" id="SSF54184">
    <property type="entry name" value="Penicillin-binding protein 2x (pbp-2x), c-terminal domain"/>
    <property type="match status" value="1"/>
</dbReference>
<evidence type="ECO:0000259" key="13">
    <source>
        <dbReference type="PROSITE" id="PS51178"/>
    </source>
</evidence>
<dbReference type="InterPro" id="IPR008271">
    <property type="entry name" value="Ser/Thr_kinase_AS"/>
</dbReference>
<comment type="catalytic activity">
    <reaction evidence="8">
        <text>L-threonyl-[protein] + ATP = O-phospho-L-threonyl-[protein] + ADP + H(+)</text>
        <dbReference type="Rhea" id="RHEA:46608"/>
        <dbReference type="Rhea" id="RHEA-COMP:11060"/>
        <dbReference type="Rhea" id="RHEA-COMP:11605"/>
        <dbReference type="ChEBI" id="CHEBI:15378"/>
        <dbReference type="ChEBI" id="CHEBI:30013"/>
        <dbReference type="ChEBI" id="CHEBI:30616"/>
        <dbReference type="ChEBI" id="CHEBI:61977"/>
        <dbReference type="ChEBI" id="CHEBI:456216"/>
        <dbReference type="EC" id="2.7.11.1"/>
    </reaction>
</comment>
<dbReference type="AlphaFoldDB" id="C7NIE5"/>
<dbReference type="PANTHER" id="PTHR43289:SF6">
    <property type="entry name" value="SERINE_THREONINE-PROTEIN KINASE NEKL-3"/>
    <property type="match status" value="1"/>
</dbReference>
<dbReference type="SUPFAM" id="SSF56112">
    <property type="entry name" value="Protein kinase-like (PK-like)"/>
    <property type="match status" value="1"/>
</dbReference>
<feature type="domain" description="Protein kinase" evidence="12">
    <location>
        <begin position="10"/>
        <end position="278"/>
    </location>
</feature>
<evidence type="ECO:0000256" key="10">
    <source>
        <dbReference type="PROSITE-ProRule" id="PRU10141"/>
    </source>
</evidence>
<reference evidence="14 15" key="1">
    <citation type="journal article" date="2009" name="Stand. Genomic Sci.">
        <title>Complete genome sequence of Kytococcus sedentarius type strain (541).</title>
        <authorList>
            <person name="Sims D."/>
            <person name="Brettin T."/>
            <person name="Detter J.C."/>
            <person name="Han C."/>
            <person name="Lapidus A."/>
            <person name="Copeland A."/>
            <person name="Glavina Del Rio T."/>
            <person name="Nolan M."/>
            <person name="Chen F."/>
            <person name="Lucas S."/>
            <person name="Tice H."/>
            <person name="Cheng J.F."/>
            <person name="Bruce D."/>
            <person name="Goodwin L."/>
            <person name="Pitluck S."/>
            <person name="Ovchinnikova G."/>
            <person name="Pati A."/>
            <person name="Ivanova N."/>
            <person name="Mavrommatis K."/>
            <person name="Chen A."/>
            <person name="Palaniappan K."/>
            <person name="D'haeseleer P."/>
            <person name="Chain P."/>
            <person name="Bristow J."/>
            <person name="Eisen J.A."/>
            <person name="Markowitz V."/>
            <person name="Hugenholtz P."/>
            <person name="Schneider S."/>
            <person name="Goker M."/>
            <person name="Pukall R."/>
            <person name="Kyrpides N.C."/>
            <person name="Klenk H.P."/>
        </authorList>
    </citation>
    <scope>NUCLEOTIDE SEQUENCE [LARGE SCALE GENOMIC DNA]</scope>
    <source>
        <strain evidence="15">ATCC 14392 / DSM 20547 / JCM 11482 / CCUG 33030 / NBRC 15357 / NCTC 11040 / CCM 314 / 541</strain>
    </source>
</reference>
<proteinExistence type="predicted"/>
<dbReference type="eggNOG" id="COG2815">
    <property type="taxonomic scope" value="Bacteria"/>
</dbReference>
<feature type="binding site" evidence="10">
    <location>
        <position position="39"/>
    </location>
    <ligand>
        <name>ATP</name>
        <dbReference type="ChEBI" id="CHEBI:30616"/>
    </ligand>
</feature>
<feature type="compositionally biased region" description="Pro residues" evidence="11">
    <location>
        <begin position="932"/>
        <end position="951"/>
    </location>
</feature>
<dbReference type="FunFam" id="3.30.200.20:FF:000035">
    <property type="entry name" value="Serine/threonine protein kinase Stk1"/>
    <property type="match status" value="1"/>
</dbReference>
<dbReference type="Pfam" id="PF00069">
    <property type="entry name" value="Pkinase"/>
    <property type="match status" value="1"/>
</dbReference>
<dbReference type="InterPro" id="IPR005543">
    <property type="entry name" value="PASTA_dom"/>
</dbReference>
<dbReference type="STRING" id="478801.Ksed_00180"/>
<evidence type="ECO:0000256" key="8">
    <source>
        <dbReference type="ARBA" id="ARBA00047899"/>
    </source>
</evidence>
<organism evidence="14 15">
    <name type="scientific">Kytococcus sedentarius (strain ATCC 14392 / DSM 20547 / JCM 11482 / CCUG 33030 / NBRC 15357 / NCTC 11040 / CCM 314 / 541)</name>
    <name type="common">Micrococcus sedentarius</name>
    <dbReference type="NCBI Taxonomy" id="478801"/>
    <lineage>
        <taxon>Bacteria</taxon>
        <taxon>Bacillati</taxon>
        <taxon>Actinomycetota</taxon>
        <taxon>Actinomycetes</taxon>
        <taxon>Micrococcales</taxon>
        <taxon>Kytococcaceae</taxon>
        <taxon>Kytococcus</taxon>
    </lineage>
</organism>
<dbReference type="EMBL" id="CP001686">
    <property type="protein sequence ID" value="ACV05116.1"/>
    <property type="molecule type" value="Genomic_DNA"/>
</dbReference>
<evidence type="ECO:0000259" key="12">
    <source>
        <dbReference type="PROSITE" id="PS50011"/>
    </source>
</evidence>
<dbReference type="GO" id="GO:0045717">
    <property type="term" value="P:negative regulation of fatty acid biosynthetic process"/>
    <property type="evidence" value="ECO:0007669"/>
    <property type="project" value="UniProtKB-ARBA"/>
</dbReference>
<dbReference type="GO" id="GO:0005524">
    <property type="term" value="F:ATP binding"/>
    <property type="evidence" value="ECO:0007669"/>
    <property type="project" value="UniProtKB-UniRule"/>
</dbReference>
<dbReference type="InterPro" id="IPR011009">
    <property type="entry name" value="Kinase-like_dom_sf"/>
</dbReference>
<feature type="compositionally biased region" description="Low complexity" evidence="11">
    <location>
        <begin position="513"/>
        <end position="534"/>
    </location>
</feature>
<accession>C7NIE5</accession>
<feature type="compositionally biased region" description="Low complexity" evidence="11">
    <location>
        <begin position="691"/>
        <end position="720"/>
    </location>
</feature>
<dbReference type="KEGG" id="kse:Ksed_00180"/>
<evidence type="ECO:0000313" key="14">
    <source>
        <dbReference type="EMBL" id="ACV05116.1"/>
    </source>
</evidence>
<feature type="domain" description="PASTA" evidence="13">
    <location>
        <begin position="621"/>
        <end position="687"/>
    </location>
</feature>
<evidence type="ECO:0000256" key="7">
    <source>
        <dbReference type="ARBA" id="ARBA00022840"/>
    </source>
</evidence>
<feature type="compositionally biased region" description="Low complexity" evidence="11">
    <location>
        <begin position="727"/>
        <end position="748"/>
    </location>
</feature>
<evidence type="ECO:0000256" key="6">
    <source>
        <dbReference type="ARBA" id="ARBA00022777"/>
    </source>
</evidence>